<dbReference type="Pfam" id="PF25372">
    <property type="entry name" value="DUF7885"/>
    <property type="match status" value="1"/>
</dbReference>
<dbReference type="EMBL" id="JADGJH010001310">
    <property type="protein sequence ID" value="KAJ3115161.1"/>
    <property type="molecule type" value="Genomic_DNA"/>
</dbReference>
<dbReference type="InterPro" id="IPR032675">
    <property type="entry name" value="LRR_dom_sf"/>
</dbReference>
<dbReference type="GO" id="GO:0019005">
    <property type="term" value="C:SCF ubiquitin ligase complex"/>
    <property type="evidence" value="ECO:0007669"/>
    <property type="project" value="TreeGrafter"/>
</dbReference>
<dbReference type="GO" id="GO:0031146">
    <property type="term" value="P:SCF-dependent proteasomal ubiquitin-dependent protein catabolic process"/>
    <property type="evidence" value="ECO:0007669"/>
    <property type="project" value="TreeGrafter"/>
</dbReference>
<dbReference type="SUPFAM" id="SSF52047">
    <property type="entry name" value="RNI-like"/>
    <property type="match status" value="2"/>
</dbReference>
<evidence type="ECO:0000313" key="2">
    <source>
        <dbReference type="EMBL" id="KAJ3115161.1"/>
    </source>
</evidence>
<feature type="domain" description="F-box" evidence="1">
    <location>
        <begin position="189"/>
        <end position="236"/>
    </location>
</feature>
<accession>A0AAD5SXV3</accession>
<evidence type="ECO:0000259" key="1">
    <source>
        <dbReference type="PROSITE" id="PS50181"/>
    </source>
</evidence>
<dbReference type="PANTHER" id="PTHR13318:SF190">
    <property type="entry name" value="PARTNER OF PAIRED, ISOFORM B"/>
    <property type="match status" value="1"/>
</dbReference>
<sequence length="709" mass="77450">MERDIEAGTLALQTGDTTRALALFTKAINATGSTLVAAAATAPHLLDVRAIILLRLGRADDALVDANAIVKANPSIAMGYLRAAKIFVKRDMPEPAFKILKLALQKVPAQDLDKKKLELLFIELAEKLNIKVKRLKKEGIANPSLAVTVSIIPKPPLSQIQSDQKDTQQQMLPIKSDQVVATTVKQIRNFGPYSIPFEVINLIFKFLTLPELTKCLRLSSTIRAMLSNNKFLWSSIDLSRHAHKVTDTSVTSLMSRGRDKITNLILCNCHKITKQGMRAITTSRSAFSCFEITQNRKIPAALFYGSSGGALRQSVLAQTLRRVNFSGTNIEDDVVASLIDQSNKVLEELVIADCSSLSDSFLDRILKRKLKQAGSVPSAVKREEKPNIPIILVDSKDTKKGDSETGFALKLLDISGNVQFSNRLVKNAARCFPGIETLALGGLERVTHEAIETVATYCKHLMHMDATGLSFNYLDAQNGGPQSTLLVAIITLAKECRQLKSVKIAACKFVNDDAINALTALCRDLEILEFPKSANITNASLAKIGARCKNLTQLNVSSCPNLSDEGIIQLLMHQGADNALANVDFSNLPRITDSTMNALGRYACGLREINVTGCAGLTGSGVINYARAKKEWEKNEEVETHAVEKRLEVFCMAKCGNVGNDAVNTVRALFPRARSHHPYHHQTLNLDIVVLVDKPLAFLGVAMQKVSAC</sequence>
<proteinExistence type="predicted"/>
<dbReference type="PANTHER" id="PTHR13318">
    <property type="entry name" value="PARTNER OF PAIRED, ISOFORM B-RELATED"/>
    <property type="match status" value="1"/>
</dbReference>
<comment type="caution">
    <text evidence="2">The sequence shown here is derived from an EMBL/GenBank/DDBJ whole genome shotgun (WGS) entry which is preliminary data.</text>
</comment>
<reference evidence="2" key="1">
    <citation type="submission" date="2020-05" db="EMBL/GenBank/DDBJ databases">
        <title>Phylogenomic resolution of chytrid fungi.</title>
        <authorList>
            <person name="Stajich J.E."/>
            <person name="Amses K."/>
            <person name="Simmons R."/>
            <person name="Seto K."/>
            <person name="Myers J."/>
            <person name="Bonds A."/>
            <person name="Quandt C.A."/>
            <person name="Barry K."/>
            <person name="Liu P."/>
            <person name="Grigoriev I."/>
            <person name="Longcore J.E."/>
            <person name="James T.Y."/>
        </authorList>
    </citation>
    <scope>NUCLEOTIDE SEQUENCE</scope>
    <source>
        <strain evidence="2">JEL0513</strain>
    </source>
</reference>
<keyword evidence="3" id="KW-1185">Reference proteome</keyword>
<dbReference type="InterPro" id="IPR001810">
    <property type="entry name" value="F-box_dom"/>
</dbReference>
<dbReference type="InterPro" id="IPR011990">
    <property type="entry name" value="TPR-like_helical_dom_sf"/>
</dbReference>
<gene>
    <name evidence="2" type="primary">EBF1</name>
    <name evidence="2" type="ORF">HK100_001443</name>
</gene>
<evidence type="ECO:0000313" key="3">
    <source>
        <dbReference type="Proteomes" id="UP001211907"/>
    </source>
</evidence>
<name>A0AAD5SXV3_9FUNG</name>
<organism evidence="2 3">
    <name type="scientific">Physocladia obscura</name>
    <dbReference type="NCBI Taxonomy" id="109957"/>
    <lineage>
        <taxon>Eukaryota</taxon>
        <taxon>Fungi</taxon>
        <taxon>Fungi incertae sedis</taxon>
        <taxon>Chytridiomycota</taxon>
        <taxon>Chytridiomycota incertae sedis</taxon>
        <taxon>Chytridiomycetes</taxon>
        <taxon>Chytridiales</taxon>
        <taxon>Chytriomycetaceae</taxon>
        <taxon>Physocladia</taxon>
    </lineage>
</organism>
<dbReference type="SUPFAM" id="SSF48452">
    <property type="entry name" value="TPR-like"/>
    <property type="match status" value="1"/>
</dbReference>
<dbReference type="Gene3D" id="3.80.10.10">
    <property type="entry name" value="Ribonuclease Inhibitor"/>
    <property type="match status" value="3"/>
</dbReference>
<dbReference type="InterPro" id="IPR006553">
    <property type="entry name" value="Leu-rich_rpt_Cys-con_subtyp"/>
</dbReference>
<dbReference type="InterPro" id="IPR057207">
    <property type="entry name" value="FBXL15_LRR"/>
</dbReference>
<dbReference type="PROSITE" id="PS50181">
    <property type="entry name" value="FBOX"/>
    <property type="match status" value="1"/>
</dbReference>
<dbReference type="Gene3D" id="1.25.40.10">
    <property type="entry name" value="Tetratricopeptide repeat domain"/>
    <property type="match status" value="1"/>
</dbReference>
<dbReference type="Proteomes" id="UP001211907">
    <property type="component" value="Unassembled WGS sequence"/>
</dbReference>
<dbReference type="AlphaFoldDB" id="A0AAD5SXV3"/>
<dbReference type="SMART" id="SM00367">
    <property type="entry name" value="LRR_CC"/>
    <property type="match status" value="9"/>
</dbReference>
<protein>
    <submittedName>
        <fullName evidence="2">Transcription factor COE1</fullName>
    </submittedName>
</protein>